<dbReference type="Proteomes" id="UP001227126">
    <property type="component" value="Unassembled WGS sequence"/>
</dbReference>
<reference evidence="1 2" key="1">
    <citation type="submission" date="2023-05" db="EMBL/GenBank/DDBJ databases">
        <title>Sedimentitalea sp. nov. JM2-8.</title>
        <authorList>
            <person name="Huang J."/>
        </authorList>
    </citation>
    <scope>NUCLEOTIDE SEQUENCE [LARGE SCALE GENOMIC DNA]</scope>
    <source>
        <strain evidence="1 2">JM2-8</strain>
    </source>
</reference>
<evidence type="ECO:0000313" key="2">
    <source>
        <dbReference type="Proteomes" id="UP001227126"/>
    </source>
</evidence>
<comment type="caution">
    <text evidence="1">The sequence shown here is derived from an EMBL/GenBank/DDBJ whole genome shotgun (WGS) entry which is preliminary data.</text>
</comment>
<name>A0ABT7FG31_9RHOB</name>
<evidence type="ECO:0000313" key="1">
    <source>
        <dbReference type="EMBL" id="MDK3074101.1"/>
    </source>
</evidence>
<keyword evidence="2" id="KW-1185">Reference proteome</keyword>
<proteinExistence type="predicted"/>
<organism evidence="1 2">
    <name type="scientific">Sedimentitalea xiamensis</name>
    <dbReference type="NCBI Taxonomy" id="3050037"/>
    <lineage>
        <taxon>Bacteria</taxon>
        <taxon>Pseudomonadati</taxon>
        <taxon>Pseudomonadota</taxon>
        <taxon>Alphaproteobacteria</taxon>
        <taxon>Rhodobacterales</taxon>
        <taxon>Paracoccaceae</taxon>
        <taxon>Sedimentitalea</taxon>
    </lineage>
</organism>
<accession>A0ABT7FG31</accession>
<protein>
    <submittedName>
        <fullName evidence="1">Uncharacterized protein</fullName>
    </submittedName>
</protein>
<sequence>MIGGAVAVAILVAGGIYMRGASDQRSRDELKEAIDYRDTRERIDHAISKDRTPDDVLERLRQHAR</sequence>
<gene>
    <name evidence="1" type="ORF">QO034_13345</name>
</gene>
<dbReference type="EMBL" id="JASNJE010000015">
    <property type="protein sequence ID" value="MDK3074101.1"/>
    <property type="molecule type" value="Genomic_DNA"/>
</dbReference>